<keyword evidence="3" id="KW-1185">Reference proteome</keyword>
<reference evidence="2 3" key="1">
    <citation type="submission" date="2015-10" db="EMBL/GenBank/DDBJ databases">
        <title>Pseudomonas helleri sp. nov. and Pseudomonas weihenstephanensis sp. nov., isolated from raw cows milk.</title>
        <authorList>
            <person name="Von Neubeck M."/>
            <person name="Huptas C."/>
            <person name="Wenning M."/>
            <person name="Scherer S."/>
        </authorList>
    </citation>
    <scope>NUCLEOTIDE SEQUENCE [LARGE SCALE GENOMIC DNA]</scope>
    <source>
        <strain evidence="2 3">BSTT44</strain>
    </source>
</reference>
<keyword evidence="1" id="KW-0732">Signal</keyword>
<proteinExistence type="predicted"/>
<dbReference type="OrthoDB" id="9153232at2"/>
<evidence type="ECO:0000256" key="1">
    <source>
        <dbReference type="SAM" id="SignalP"/>
    </source>
</evidence>
<comment type="caution">
    <text evidence="2">The sequence shown here is derived from an EMBL/GenBank/DDBJ whole genome shotgun (WGS) entry which is preliminary data.</text>
</comment>
<feature type="chain" id="PRO_5006186129" evidence="1">
    <location>
        <begin position="28"/>
        <end position="168"/>
    </location>
</feature>
<gene>
    <name evidence="2" type="ORF">AQS70_11530</name>
</gene>
<accession>A0A0Q0X0G7</accession>
<evidence type="ECO:0000313" key="2">
    <source>
        <dbReference type="EMBL" id="KQB53198.1"/>
    </source>
</evidence>
<evidence type="ECO:0000313" key="3">
    <source>
        <dbReference type="Proteomes" id="UP000050342"/>
    </source>
</evidence>
<feature type="signal peptide" evidence="1">
    <location>
        <begin position="1"/>
        <end position="27"/>
    </location>
</feature>
<organism evidence="2 3">
    <name type="scientific">Pseudomonas endophytica</name>
    <dbReference type="NCBI Taxonomy" id="1563157"/>
    <lineage>
        <taxon>Bacteria</taxon>
        <taxon>Pseudomonadati</taxon>
        <taxon>Pseudomonadota</taxon>
        <taxon>Gammaproteobacteria</taxon>
        <taxon>Pseudomonadales</taxon>
        <taxon>Pseudomonadaceae</taxon>
        <taxon>Pseudomonas</taxon>
    </lineage>
</organism>
<dbReference type="RefSeq" id="WP_055103311.1">
    <property type="nucleotide sequence ID" value="NZ_LLWH01000174.1"/>
</dbReference>
<dbReference type="Proteomes" id="UP000050342">
    <property type="component" value="Unassembled WGS sequence"/>
</dbReference>
<name>A0A0Q0X0G7_9PSED</name>
<dbReference type="AlphaFoldDB" id="A0A0Q0X0G7"/>
<sequence>MLDITAKKIFAGAFMATLLSGVSVAYAAPVDPLNIAGHYQCTGFDSHDGPLQGDLVLTLDEDASQFDKSFGAYRLKLNVGTEAAPVTYTGYAAAQGQLLSIYFANDSAQAPTDRGVGIAVITHDQDSQGQYTTTLHKSYYLPDYMRDSQDGYGPGGRGTEVCIKKPTH</sequence>
<protein>
    <submittedName>
        <fullName evidence="2">Uncharacterized protein</fullName>
    </submittedName>
</protein>
<dbReference type="EMBL" id="LLWH01000174">
    <property type="protein sequence ID" value="KQB53198.1"/>
    <property type="molecule type" value="Genomic_DNA"/>
</dbReference>